<dbReference type="AlphaFoldDB" id="A0A1N7N8X2"/>
<dbReference type="EMBL" id="FTOR01000002">
    <property type="protein sequence ID" value="SIS94795.1"/>
    <property type="molecule type" value="Genomic_DNA"/>
</dbReference>
<dbReference type="InterPro" id="IPR050904">
    <property type="entry name" value="Adhesion/Biosynth-related"/>
</dbReference>
<evidence type="ECO:0000259" key="1">
    <source>
        <dbReference type="PROSITE" id="PS50213"/>
    </source>
</evidence>
<dbReference type="PROSITE" id="PS50213">
    <property type="entry name" value="FAS1"/>
    <property type="match status" value="3"/>
</dbReference>
<dbReference type="SMART" id="SM00554">
    <property type="entry name" value="FAS1"/>
    <property type="match status" value="3"/>
</dbReference>
<proteinExistence type="predicted"/>
<name>A0A1N7N8X2_9BACT</name>
<accession>A0A1N7N8X2</accession>
<sequence>MNRRLIAISVLVIVALASCRKETWDEFYGRPETLPPPIYQTLASKGNFTHLLAAIDKAGYKDILSAAGYWTFFAPHDSAFKVYLSEKGVSGVDQLDSNSCRQIVTYCLVYNGFKKERIGDFQSTSTIGWVPNQAFRRRTANYVGVYDTKDTSGNSIKAISANRNGTANYVDADNNNKYITYFVDNFMSAKGLNASDYNYFYPNATYTGFNVLDATVTAKDILTENGIIHIVNKVMVALPSIDEYLASKPEYSEFKKLFDRFLVSYLFNQGVTTKYNNINSTNARVYTKMFSAAIGFSLNNENFLKQQDNDGQQNCYSIFVPDNTTLKQYINTVLLEHYPSVESMPPSIIYDFINAHLWQNAVWPSKFTTTYNVVNEEARFDPVADITDKKIVSNGIFYGTRKVQEANVFTSVYGKAYLDPQYSMMVSLLNLELKGQISNIHRNYTLFMISNAVLNAAGYFADPTVSNDVTNQWRFVPPPGSTLVGQTGANARIRLQRIINLHVVPNKQLKNLSAEGVALTYGGEYIGFKNGTVYAPGNVEAGNVATVVNTKTALNGPVYYLDRILDFSDAVIGTHLEKLAGTSAGSSPYYHFFQFLKNATPQLWNTTTKDITGLPSGTFCTIFIPNNAAIQQAVNDGLLPGTGTAPNKVPTFNPTLTTEKEQVVRFIQYHILAKKIIAADQVENGAMETLLKNDLGEPTTLFIDNSGSNLKVSDAAGVSANIISTVSYYLSNRCMVHLTDNYLRY</sequence>
<gene>
    <name evidence="2" type="ORF">SAMN05421788_102256</name>
</gene>
<dbReference type="Gene3D" id="2.30.180.10">
    <property type="entry name" value="FAS1 domain"/>
    <property type="match status" value="3"/>
</dbReference>
<evidence type="ECO:0000313" key="3">
    <source>
        <dbReference type="Proteomes" id="UP000186917"/>
    </source>
</evidence>
<dbReference type="PROSITE" id="PS51257">
    <property type="entry name" value="PROKAR_LIPOPROTEIN"/>
    <property type="match status" value="1"/>
</dbReference>
<dbReference type="STRING" id="477680.SAMN05421788_102256"/>
<evidence type="ECO:0000313" key="2">
    <source>
        <dbReference type="EMBL" id="SIS94795.1"/>
    </source>
</evidence>
<keyword evidence="3" id="KW-1185">Reference proteome</keyword>
<dbReference type="SUPFAM" id="SSF82153">
    <property type="entry name" value="FAS1 domain"/>
    <property type="match status" value="3"/>
</dbReference>
<organism evidence="2 3">
    <name type="scientific">Filimonas lacunae</name>
    <dbReference type="NCBI Taxonomy" id="477680"/>
    <lineage>
        <taxon>Bacteria</taxon>
        <taxon>Pseudomonadati</taxon>
        <taxon>Bacteroidota</taxon>
        <taxon>Chitinophagia</taxon>
        <taxon>Chitinophagales</taxon>
        <taxon>Chitinophagaceae</taxon>
        <taxon>Filimonas</taxon>
    </lineage>
</organism>
<dbReference type="Pfam" id="PF02469">
    <property type="entry name" value="Fasciclin"/>
    <property type="match status" value="2"/>
</dbReference>
<feature type="domain" description="FAS1" evidence="1">
    <location>
        <begin position="576"/>
        <end position="743"/>
    </location>
</feature>
<protein>
    <submittedName>
        <fullName evidence="2">Fasciclin domain-containing protein</fullName>
    </submittedName>
</protein>
<dbReference type="PANTHER" id="PTHR10900">
    <property type="entry name" value="PERIOSTIN-RELATED"/>
    <property type="match status" value="1"/>
</dbReference>
<feature type="domain" description="FAS1" evidence="1">
    <location>
        <begin position="409"/>
        <end position="565"/>
    </location>
</feature>
<feature type="domain" description="FAS1" evidence="1">
    <location>
        <begin position="35"/>
        <end position="235"/>
    </location>
</feature>
<dbReference type="InterPro" id="IPR036378">
    <property type="entry name" value="FAS1_dom_sf"/>
</dbReference>
<reference evidence="3" key="1">
    <citation type="submission" date="2017-01" db="EMBL/GenBank/DDBJ databases">
        <authorList>
            <person name="Varghese N."/>
            <person name="Submissions S."/>
        </authorList>
    </citation>
    <scope>NUCLEOTIDE SEQUENCE [LARGE SCALE GENOMIC DNA]</scope>
    <source>
        <strain evidence="3">DSM 21054</strain>
    </source>
</reference>
<dbReference type="InterPro" id="IPR000782">
    <property type="entry name" value="FAS1_domain"/>
</dbReference>
<dbReference type="Proteomes" id="UP000186917">
    <property type="component" value="Unassembled WGS sequence"/>
</dbReference>
<dbReference type="PANTHER" id="PTHR10900:SF77">
    <property type="entry name" value="FI19380P1"/>
    <property type="match status" value="1"/>
</dbReference>